<accession>A0ABX7V452</accession>
<dbReference type="Proteomes" id="UP000671960">
    <property type="component" value="Chromosome"/>
</dbReference>
<dbReference type="Gene3D" id="3.40.50.720">
    <property type="entry name" value="NAD(P)-binding Rossmann-like Domain"/>
    <property type="match status" value="1"/>
</dbReference>
<dbReference type="Pfam" id="PF01118">
    <property type="entry name" value="Semialdhyde_dh"/>
    <property type="match status" value="1"/>
</dbReference>
<feature type="domain" description="Semialdehyde dehydrogenase NAD-binding" evidence="1">
    <location>
        <begin position="6"/>
        <end position="63"/>
    </location>
</feature>
<gene>
    <name evidence="2" type="ORF">HC231_01030</name>
</gene>
<dbReference type="SUPFAM" id="SSF51735">
    <property type="entry name" value="NAD(P)-binding Rossmann-fold domains"/>
    <property type="match status" value="1"/>
</dbReference>
<name>A0ABX7V452_9GAMM</name>
<sequence>MLNRLIVGACGRLGAELTRYLGCRPQMNITALAVSTQSVDAGKLISDLHRQLKDISDLPVKPLHSLYFDYHLPF</sequence>
<proteinExistence type="predicted"/>
<organism evidence="2 3">
    <name type="scientific">Brenneria izadpanahii</name>
    <dbReference type="NCBI Taxonomy" id="2722756"/>
    <lineage>
        <taxon>Bacteria</taxon>
        <taxon>Pseudomonadati</taxon>
        <taxon>Pseudomonadota</taxon>
        <taxon>Gammaproteobacteria</taxon>
        <taxon>Enterobacterales</taxon>
        <taxon>Pectobacteriaceae</taxon>
        <taxon>Brenneria</taxon>
    </lineage>
</organism>
<dbReference type="InterPro" id="IPR000534">
    <property type="entry name" value="Semialdehyde_DH_NAD-bd"/>
</dbReference>
<protein>
    <recommendedName>
        <fullName evidence="1">Semialdehyde dehydrogenase NAD-binding domain-containing protein</fullName>
    </recommendedName>
</protein>
<dbReference type="InterPro" id="IPR036291">
    <property type="entry name" value="NAD(P)-bd_dom_sf"/>
</dbReference>
<evidence type="ECO:0000313" key="2">
    <source>
        <dbReference type="EMBL" id="QTF10623.1"/>
    </source>
</evidence>
<keyword evidence="3" id="KW-1185">Reference proteome</keyword>
<evidence type="ECO:0000259" key="1">
    <source>
        <dbReference type="Pfam" id="PF01118"/>
    </source>
</evidence>
<reference evidence="2 3" key="1">
    <citation type="submission" date="2020-03" db="EMBL/GenBank/DDBJ databases">
        <authorList>
            <person name="Bakhshi Ganjeh M."/>
        </authorList>
    </citation>
    <scope>NUCLEOTIDE SEQUENCE [LARGE SCALE GENOMIC DNA]</scope>
    <source>
        <strain evidence="3">Iran 50</strain>
    </source>
</reference>
<evidence type="ECO:0000313" key="3">
    <source>
        <dbReference type="Proteomes" id="UP000671960"/>
    </source>
</evidence>
<dbReference type="EMBL" id="CP050854">
    <property type="protein sequence ID" value="QTF10623.1"/>
    <property type="molecule type" value="Genomic_DNA"/>
</dbReference>